<feature type="domain" description="Glycosyltransferase 2-like" evidence="1">
    <location>
        <begin position="5"/>
        <end position="132"/>
    </location>
</feature>
<dbReference type="AlphaFoldDB" id="A0A1B1Y694"/>
<dbReference type="PANTHER" id="PTHR22916:SF3">
    <property type="entry name" value="UDP-GLCNAC:BETAGAL BETA-1,3-N-ACETYLGLUCOSAMINYLTRANSFERASE-LIKE PROTEIN 1"/>
    <property type="match status" value="1"/>
</dbReference>
<reference evidence="2 3" key="1">
    <citation type="submission" date="2016-02" db="EMBL/GenBank/DDBJ databases">
        <authorList>
            <person name="Wen L."/>
            <person name="He K."/>
            <person name="Yang H."/>
        </authorList>
    </citation>
    <scope>NUCLEOTIDE SEQUENCE [LARGE SCALE GENOMIC DNA]</scope>
    <source>
        <strain evidence="2 3">CZ1127</strain>
    </source>
</reference>
<accession>A0A1B1Y694</accession>
<keyword evidence="3" id="KW-1185">Reference proteome</keyword>
<dbReference type="STRING" id="1790137.AXE80_08480"/>
<dbReference type="InterPro" id="IPR001173">
    <property type="entry name" value="Glyco_trans_2-like"/>
</dbReference>
<dbReference type="Pfam" id="PF00535">
    <property type="entry name" value="Glycos_transf_2"/>
    <property type="match status" value="1"/>
</dbReference>
<dbReference type="GO" id="GO:0016758">
    <property type="term" value="F:hexosyltransferase activity"/>
    <property type="evidence" value="ECO:0007669"/>
    <property type="project" value="UniProtKB-ARBA"/>
</dbReference>
<name>A0A1B1Y694_9FLAO</name>
<gene>
    <name evidence="2" type="ORF">AXE80_08480</name>
</gene>
<protein>
    <recommendedName>
        <fullName evidence="1">Glycosyltransferase 2-like domain-containing protein</fullName>
    </recommendedName>
</protein>
<organism evidence="2 3">
    <name type="scientific">Wenyingzhuangia fucanilytica</name>
    <dbReference type="NCBI Taxonomy" id="1790137"/>
    <lineage>
        <taxon>Bacteria</taxon>
        <taxon>Pseudomonadati</taxon>
        <taxon>Bacteroidota</taxon>
        <taxon>Flavobacteriia</taxon>
        <taxon>Flavobacteriales</taxon>
        <taxon>Flavobacteriaceae</taxon>
        <taxon>Wenyingzhuangia</taxon>
    </lineage>
</organism>
<evidence type="ECO:0000313" key="3">
    <source>
        <dbReference type="Proteomes" id="UP000092967"/>
    </source>
</evidence>
<proteinExistence type="predicted"/>
<dbReference type="Gene3D" id="3.90.550.10">
    <property type="entry name" value="Spore Coat Polysaccharide Biosynthesis Protein SpsA, Chain A"/>
    <property type="match status" value="1"/>
</dbReference>
<dbReference type="InterPro" id="IPR029044">
    <property type="entry name" value="Nucleotide-diphossugar_trans"/>
</dbReference>
<dbReference type="PANTHER" id="PTHR22916">
    <property type="entry name" value="GLYCOSYLTRANSFERASE"/>
    <property type="match status" value="1"/>
</dbReference>
<dbReference type="SUPFAM" id="SSF53448">
    <property type="entry name" value="Nucleotide-diphospho-sugar transferases"/>
    <property type="match status" value="1"/>
</dbReference>
<dbReference type="OrthoDB" id="6307329at2"/>
<dbReference type="Proteomes" id="UP000092967">
    <property type="component" value="Chromosome"/>
</dbReference>
<dbReference type="RefSeq" id="WP_068826302.1">
    <property type="nucleotide sequence ID" value="NZ_CP014224.1"/>
</dbReference>
<sequence>MALISVVLPVYNVENYIKECMDSILNQTIQDFEVLVIDDCSTDKTLDIVRAYKDERIRIHEKEVNKGLIDSLNIGFKIAKGKYIARVDGDDINALDRFEKQLLVLESNSEIKACGSWLQIINEPNKLIEHKEQHVEIQAELLMRCPMSLGATMLDREAYSLFKFDETKKHVEDYDFWARSAWDCKMYNIQEVLYYYRVHGNQVSSVYNKIQKEGDIKIKLSLFRKLNYNTELYTDVFLKKVMYSNKFITVKEFYLFFNWINILLRENKKTQLFDQLYLKDVLDKVTRGIVYKIFFVGNRENIDKLWRAKAFLILPVKEKIYVLRKKLIS</sequence>
<evidence type="ECO:0000259" key="1">
    <source>
        <dbReference type="Pfam" id="PF00535"/>
    </source>
</evidence>
<dbReference type="KEGG" id="wfu:AXE80_08480"/>
<evidence type="ECO:0000313" key="2">
    <source>
        <dbReference type="EMBL" id="ANW96311.1"/>
    </source>
</evidence>
<dbReference type="EMBL" id="CP014224">
    <property type="protein sequence ID" value="ANW96311.1"/>
    <property type="molecule type" value="Genomic_DNA"/>
</dbReference>